<gene>
    <name evidence="2" type="ORF">CRM22_000628</name>
</gene>
<dbReference type="AlphaFoldDB" id="A0A4S2MIM0"/>
<accession>A0A4S2MIM0</accession>
<name>A0A4S2MIM0_OPIFE</name>
<sequence>MAKVPLSDGDFNRLLSLLISETSDKEKKFEKLYYSRGCFSGIQVAALLACFKTAPERVRVIRALERRLCRMCCAEAREILNIIQLTNNDRLTALNCVKRTLVDHETTEGIEYILSAFPFETDKKKALEILATVSMHATQQLASGGHQNYAPFGGLYTQSFPGREALYGPLEDQVAVKEHKVKPSLPVTACTKPPPSAFVAAPSYIYNGDEDRSWYPGGGRPPLPPPVSDTILTGPPKELGEERVDYAATKPSIVGADPCLSINQGGPIPIGFQAIKPLEQTDCC</sequence>
<dbReference type="Pfam" id="PF14771">
    <property type="entry name" value="DUF4476"/>
    <property type="match status" value="1"/>
</dbReference>
<keyword evidence="3" id="KW-1185">Reference proteome</keyword>
<evidence type="ECO:0000259" key="1">
    <source>
        <dbReference type="Pfam" id="PF14771"/>
    </source>
</evidence>
<evidence type="ECO:0000313" key="2">
    <source>
        <dbReference type="EMBL" id="TGZ74989.1"/>
    </source>
</evidence>
<organism evidence="2 3">
    <name type="scientific">Opisthorchis felineus</name>
    <dbReference type="NCBI Taxonomy" id="147828"/>
    <lineage>
        <taxon>Eukaryota</taxon>
        <taxon>Metazoa</taxon>
        <taxon>Spiralia</taxon>
        <taxon>Lophotrochozoa</taxon>
        <taxon>Platyhelminthes</taxon>
        <taxon>Trematoda</taxon>
        <taxon>Digenea</taxon>
        <taxon>Opisthorchiida</taxon>
        <taxon>Opisthorchiata</taxon>
        <taxon>Opisthorchiidae</taxon>
        <taxon>Opisthorchis</taxon>
    </lineage>
</organism>
<reference evidence="2 3" key="1">
    <citation type="journal article" date="2019" name="BMC Genomics">
        <title>New insights from Opisthorchis felineus genome: update on genomics of the epidemiologically important liver flukes.</title>
        <authorList>
            <person name="Ershov N.I."/>
            <person name="Mordvinov V.A."/>
            <person name="Prokhortchouk E.B."/>
            <person name="Pakharukova M.Y."/>
            <person name="Gunbin K.V."/>
            <person name="Ustyantsev K."/>
            <person name="Genaev M.A."/>
            <person name="Blinov A.G."/>
            <person name="Mazur A."/>
            <person name="Boulygina E."/>
            <person name="Tsygankova S."/>
            <person name="Khrameeva E."/>
            <person name="Chekanov N."/>
            <person name="Fan G."/>
            <person name="Xiao A."/>
            <person name="Zhang H."/>
            <person name="Xu X."/>
            <person name="Yang H."/>
            <person name="Solovyev V."/>
            <person name="Lee S.M."/>
            <person name="Liu X."/>
            <person name="Afonnikov D.A."/>
            <person name="Skryabin K.G."/>
        </authorList>
    </citation>
    <scope>NUCLEOTIDE SEQUENCE [LARGE SCALE GENOMIC DNA]</scope>
    <source>
        <strain evidence="2">AK-0245</strain>
        <tissue evidence="2">Whole organism</tissue>
    </source>
</reference>
<dbReference type="Proteomes" id="UP000308267">
    <property type="component" value="Unassembled WGS sequence"/>
</dbReference>
<protein>
    <recommendedName>
        <fullName evidence="1">DUF4476 domain-containing protein</fullName>
    </recommendedName>
</protein>
<evidence type="ECO:0000313" key="3">
    <source>
        <dbReference type="Proteomes" id="UP000308267"/>
    </source>
</evidence>
<comment type="caution">
    <text evidence="2">The sequence shown here is derived from an EMBL/GenBank/DDBJ whole genome shotgun (WGS) entry which is preliminary data.</text>
</comment>
<dbReference type="PANTHER" id="PTHR14880">
    <property type="entry name" value="PROLINE AND SERINE-RICH PROTEIN 1"/>
    <property type="match status" value="1"/>
</dbReference>
<dbReference type="InterPro" id="IPR042616">
    <property type="entry name" value="PROSER1"/>
</dbReference>
<dbReference type="InterPro" id="IPR028011">
    <property type="entry name" value="DUF4476"/>
</dbReference>
<dbReference type="OrthoDB" id="9976386at2759"/>
<dbReference type="PANTHER" id="PTHR14880:SF2">
    <property type="entry name" value="PROLINE AND SERINE-RICH PROTEIN 1"/>
    <property type="match status" value="1"/>
</dbReference>
<proteinExistence type="predicted"/>
<feature type="domain" description="DUF4476" evidence="1">
    <location>
        <begin position="56"/>
        <end position="130"/>
    </location>
</feature>
<dbReference type="EMBL" id="SJOL01001273">
    <property type="protein sequence ID" value="TGZ74989.1"/>
    <property type="molecule type" value="Genomic_DNA"/>
</dbReference>
<dbReference type="EMBL" id="SJOL01001273">
    <property type="protein sequence ID" value="TGZ74988.1"/>
    <property type="molecule type" value="Genomic_DNA"/>
</dbReference>